<dbReference type="EMBL" id="KQ981920">
    <property type="protein sequence ID" value="KYN33060.1"/>
    <property type="molecule type" value="Genomic_DNA"/>
</dbReference>
<protein>
    <submittedName>
        <fullName evidence="11">Uncharacterized protein</fullName>
    </submittedName>
</protein>
<dbReference type="Pfam" id="PF02949">
    <property type="entry name" value="7tm_6"/>
    <property type="match status" value="1"/>
</dbReference>
<keyword evidence="6 10" id="KW-1133">Transmembrane helix</keyword>
<keyword evidence="3" id="KW-0716">Sensory transduction</keyword>
<evidence type="ECO:0000313" key="11">
    <source>
        <dbReference type="EMBL" id="KYN33060.1"/>
    </source>
</evidence>
<comment type="subcellular location">
    <subcellularLocation>
        <location evidence="1">Cell membrane</location>
        <topology evidence="1">Multi-pass membrane protein</topology>
    </subcellularLocation>
</comment>
<keyword evidence="12" id="KW-1185">Reference proteome</keyword>
<dbReference type="GO" id="GO:0004984">
    <property type="term" value="F:olfactory receptor activity"/>
    <property type="evidence" value="ECO:0007669"/>
    <property type="project" value="InterPro"/>
</dbReference>
<keyword evidence="7 10" id="KW-0472">Membrane</keyword>
<dbReference type="STRING" id="34720.A0A195EXP8"/>
<accession>A0A195EXP8</accession>
<gene>
    <name evidence="11" type="ORF">ALC56_12694</name>
</gene>
<keyword evidence="2" id="KW-1003">Cell membrane</keyword>
<proteinExistence type="predicted"/>
<evidence type="ECO:0000256" key="4">
    <source>
        <dbReference type="ARBA" id="ARBA00022692"/>
    </source>
</evidence>
<feature type="transmembrane region" description="Helical" evidence="10">
    <location>
        <begin position="259"/>
        <end position="280"/>
    </location>
</feature>
<organism evidence="11 12">
    <name type="scientific">Trachymyrmex septentrionalis</name>
    <dbReference type="NCBI Taxonomy" id="34720"/>
    <lineage>
        <taxon>Eukaryota</taxon>
        <taxon>Metazoa</taxon>
        <taxon>Ecdysozoa</taxon>
        <taxon>Arthropoda</taxon>
        <taxon>Hexapoda</taxon>
        <taxon>Insecta</taxon>
        <taxon>Pterygota</taxon>
        <taxon>Neoptera</taxon>
        <taxon>Endopterygota</taxon>
        <taxon>Hymenoptera</taxon>
        <taxon>Apocrita</taxon>
        <taxon>Aculeata</taxon>
        <taxon>Formicoidea</taxon>
        <taxon>Formicidae</taxon>
        <taxon>Myrmicinae</taxon>
        <taxon>Trachymyrmex</taxon>
    </lineage>
</organism>
<keyword evidence="4 10" id="KW-0812">Transmembrane</keyword>
<keyword evidence="9" id="KW-0807">Transducer</keyword>
<feature type="transmembrane region" description="Helical" evidence="10">
    <location>
        <begin position="154"/>
        <end position="181"/>
    </location>
</feature>
<evidence type="ECO:0000256" key="8">
    <source>
        <dbReference type="ARBA" id="ARBA00023170"/>
    </source>
</evidence>
<evidence type="ECO:0000256" key="9">
    <source>
        <dbReference type="ARBA" id="ARBA00023224"/>
    </source>
</evidence>
<sequence length="374" mass="43918">LIDEINYHWNSMKCKEELKILQQYSYITKLLTILTTGSLYLGLCLFLMVQILPKFLDIVIPLNESRPLKLLGLATFFFDQEKYFIPIFIHMTFGIFNSCLEISFFLLLMLGTSSLSINMFRMRDLIERIRLNWNELNNTYELEIIKKYSAIGRLITLFTILFIYLAIFSFILIELLLNFVLDIATDTNESRIQHFAAEIEVFIDQQKYFTPLLLYLFLIVLCGITTVIAMETLCMSYIQHACGLFEIAKFIEMTKMNFEWMYFIAIPFAILTLSINLYRLSRLITTEAYGDLITTLLFVLGHFWYLFFCNYVGQEVIDHSSDIFYKTYNIQWYMAPLKVQKLLLFVMRKSMRCCTLMIGGLFIPSLEGFATVKT</sequence>
<dbReference type="PANTHER" id="PTHR21137:SF35">
    <property type="entry name" value="ODORANT RECEPTOR 19A-RELATED"/>
    <property type="match status" value="1"/>
</dbReference>
<evidence type="ECO:0000256" key="10">
    <source>
        <dbReference type="SAM" id="Phobius"/>
    </source>
</evidence>
<evidence type="ECO:0000256" key="6">
    <source>
        <dbReference type="ARBA" id="ARBA00022989"/>
    </source>
</evidence>
<evidence type="ECO:0000256" key="1">
    <source>
        <dbReference type="ARBA" id="ARBA00004651"/>
    </source>
</evidence>
<feature type="non-terminal residue" evidence="11">
    <location>
        <position position="1"/>
    </location>
</feature>
<evidence type="ECO:0000256" key="2">
    <source>
        <dbReference type="ARBA" id="ARBA00022475"/>
    </source>
</evidence>
<keyword evidence="8" id="KW-0675">Receptor</keyword>
<dbReference type="Proteomes" id="UP000078541">
    <property type="component" value="Unassembled WGS sequence"/>
</dbReference>
<dbReference type="GO" id="GO:0007165">
    <property type="term" value="P:signal transduction"/>
    <property type="evidence" value="ECO:0007669"/>
    <property type="project" value="UniProtKB-KW"/>
</dbReference>
<dbReference type="InterPro" id="IPR004117">
    <property type="entry name" value="7tm6_olfct_rcpt"/>
</dbReference>
<dbReference type="AlphaFoldDB" id="A0A195EXP8"/>
<evidence type="ECO:0000256" key="7">
    <source>
        <dbReference type="ARBA" id="ARBA00023136"/>
    </source>
</evidence>
<keyword evidence="5" id="KW-0552">Olfaction</keyword>
<dbReference type="GO" id="GO:0005886">
    <property type="term" value="C:plasma membrane"/>
    <property type="evidence" value="ECO:0007669"/>
    <property type="project" value="UniProtKB-SubCell"/>
</dbReference>
<feature type="transmembrane region" description="Helical" evidence="10">
    <location>
        <begin position="26"/>
        <end position="49"/>
    </location>
</feature>
<dbReference type="GO" id="GO:0005549">
    <property type="term" value="F:odorant binding"/>
    <property type="evidence" value="ECO:0007669"/>
    <property type="project" value="InterPro"/>
</dbReference>
<reference evidence="11 12" key="1">
    <citation type="submission" date="2016-03" db="EMBL/GenBank/DDBJ databases">
        <title>Trachymyrmex septentrionalis WGS genome.</title>
        <authorList>
            <person name="Nygaard S."/>
            <person name="Hu H."/>
            <person name="Boomsma J."/>
            <person name="Zhang G."/>
        </authorList>
    </citation>
    <scope>NUCLEOTIDE SEQUENCE [LARGE SCALE GENOMIC DNA]</scope>
    <source>
        <strain evidence="11">Tsep2-gDNA-1</strain>
        <tissue evidence="11">Whole body</tissue>
    </source>
</reference>
<evidence type="ECO:0000256" key="3">
    <source>
        <dbReference type="ARBA" id="ARBA00022606"/>
    </source>
</evidence>
<feature type="transmembrane region" description="Helical" evidence="10">
    <location>
        <begin position="292"/>
        <end position="313"/>
    </location>
</feature>
<dbReference type="PANTHER" id="PTHR21137">
    <property type="entry name" value="ODORANT RECEPTOR"/>
    <property type="match status" value="1"/>
</dbReference>
<evidence type="ECO:0000256" key="5">
    <source>
        <dbReference type="ARBA" id="ARBA00022725"/>
    </source>
</evidence>
<feature type="transmembrane region" description="Helical" evidence="10">
    <location>
        <begin position="212"/>
        <end position="238"/>
    </location>
</feature>
<evidence type="ECO:0000313" key="12">
    <source>
        <dbReference type="Proteomes" id="UP000078541"/>
    </source>
</evidence>
<name>A0A195EXP8_9HYME</name>